<reference evidence="2 3" key="1">
    <citation type="submission" date="2019-02" db="EMBL/GenBank/DDBJ databases">
        <authorList>
            <person name="Frampton R.A."/>
            <person name="Wojtus J.K."/>
            <person name="Fineran P.C."/>
            <person name="Hendrickson H.L."/>
        </authorList>
    </citation>
    <scope>NUCLEOTIDE SEQUENCE [LARGE SCALE GENOMIC DNA]</scope>
</reference>
<feature type="compositionally biased region" description="Low complexity" evidence="1">
    <location>
        <begin position="155"/>
        <end position="165"/>
    </location>
</feature>
<dbReference type="Proteomes" id="UP000294134">
    <property type="component" value="Segment"/>
</dbReference>
<evidence type="ECO:0000256" key="1">
    <source>
        <dbReference type="SAM" id="MobiDB-lite"/>
    </source>
</evidence>
<dbReference type="EMBL" id="MK552327">
    <property type="protein sequence ID" value="QBJ02637.1"/>
    <property type="molecule type" value="Genomic_DNA"/>
</dbReference>
<feature type="compositionally biased region" description="Acidic residues" evidence="1">
    <location>
        <begin position="237"/>
        <end position="310"/>
    </location>
</feature>
<feature type="compositionally biased region" description="Gly residues" evidence="1">
    <location>
        <begin position="131"/>
        <end position="142"/>
    </location>
</feature>
<feature type="compositionally biased region" description="Low complexity" evidence="1">
    <location>
        <begin position="103"/>
        <end position="114"/>
    </location>
</feature>
<feature type="compositionally biased region" description="Acidic residues" evidence="1">
    <location>
        <begin position="166"/>
        <end position="178"/>
    </location>
</feature>
<gene>
    <name evidence="2" type="ORF">PSA21_109</name>
</gene>
<sequence>MNILNYLTPTFEDFVDAPVGADQLAHNATAPAGEPGIAPVAETTPDSLEIPESVGPALVATSDEVQAAAVVEDAAHNEAAQAAEQATAADTAVIEQAAVAPAEASAAATDTPAEGTTDVPEQTDASAGTTDLGGSGDDGGTAGDELGGDAGDSGTGTDDAGSTSDLGDDAPLESETDLGEAGAETSEVTEEPAATEETTAEEIPAEDGLGETEGEEGEEDGLGDGAESGAETGEAQSETEEESTEETETEETGSEATGEEESGESEGESETSEEEETEAGSEETDSAEDDGVDIDIPDVDVETDEDDVAEAEEEAAEALAEDEELEDEIVDTSKSVDELDEDTASVEEFIGVLQHGIRTKRFNAQTVALAQSKLQKLSGKWQSESPVIPSMEDYSEQNLAEYYTNSLESFSSFLKKIKHVRDQFLDNFAKKMNDKIHLKAVETEIAAINKALDVQIVRIKGLELTEAATVKVPAPLRGEGGPVKAVTAELQWLGEVANVFSHDKKWFEGVAGLLATAVKEGDALKSTATINKALKLPLPVKSYPAGVFSGSQLTTFNFEKSDKKATGSMAEDMASLADRAIPEANGHAVATGKGPETVTLKKTDLVKMLQLAKVLIGLSRGTAGAAGKGIVDTIDIVNRSKSELNQKDAKTGDAPTRAANEKALDKLVTQFWVGLHHSTENYSHFQWHIVTLADNLVHLVKKVK</sequence>
<protein>
    <submittedName>
        <fullName evidence="2">Virion structural protein</fullName>
    </submittedName>
</protein>
<feature type="compositionally biased region" description="Low complexity" evidence="1">
    <location>
        <begin position="225"/>
        <end position="236"/>
    </location>
</feature>
<evidence type="ECO:0000313" key="3">
    <source>
        <dbReference type="Proteomes" id="UP000294134"/>
    </source>
</evidence>
<organism evidence="2 3">
    <name type="scientific">Pseudomonas phage Psa21</name>
    <dbReference type="NCBI Taxonomy" id="2530023"/>
    <lineage>
        <taxon>Viruses</taxon>
        <taxon>Duplodnaviria</taxon>
        <taxon>Heunggongvirae</taxon>
        <taxon>Uroviricota</taxon>
        <taxon>Caudoviricetes</taxon>
        <taxon>Chimalliviridae</taxon>
        <taxon>Tepukevirus</taxon>
        <taxon>Tepukevirus Psa21</taxon>
    </lineage>
</organism>
<proteinExistence type="predicted"/>
<feature type="region of interest" description="Disordered" evidence="1">
    <location>
        <begin position="103"/>
        <end position="310"/>
    </location>
</feature>
<name>A0A481W5V2_9CAUD</name>
<accession>A0A481W5V2</accession>
<keyword evidence="3" id="KW-1185">Reference proteome</keyword>
<feature type="compositionally biased region" description="Acidic residues" evidence="1">
    <location>
        <begin position="187"/>
        <end position="222"/>
    </location>
</feature>
<evidence type="ECO:0000313" key="2">
    <source>
        <dbReference type="EMBL" id="QBJ02637.1"/>
    </source>
</evidence>